<feature type="region of interest" description="Disordered" evidence="1">
    <location>
        <begin position="136"/>
        <end position="184"/>
    </location>
</feature>
<feature type="compositionally biased region" description="Low complexity" evidence="1">
    <location>
        <begin position="170"/>
        <end position="179"/>
    </location>
</feature>
<protein>
    <submittedName>
        <fullName evidence="3">Uncharacterized protein</fullName>
    </submittedName>
</protein>
<proteinExistence type="predicted"/>
<dbReference type="WBParaSite" id="nRc.2.0.1.t07751-RA">
    <property type="protein sequence ID" value="nRc.2.0.1.t07751-RA"/>
    <property type="gene ID" value="nRc.2.0.1.g07751"/>
</dbReference>
<dbReference type="AlphaFoldDB" id="A0A915I221"/>
<name>A0A915I221_ROMCU</name>
<keyword evidence="2" id="KW-1185">Reference proteome</keyword>
<dbReference type="Proteomes" id="UP000887565">
    <property type="component" value="Unplaced"/>
</dbReference>
<organism evidence="2 3">
    <name type="scientific">Romanomermis culicivorax</name>
    <name type="common">Nematode worm</name>
    <dbReference type="NCBI Taxonomy" id="13658"/>
    <lineage>
        <taxon>Eukaryota</taxon>
        <taxon>Metazoa</taxon>
        <taxon>Ecdysozoa</taxon>
        <taxon>Nematoda</taxon>
        <taxon>Enoplea</taxon>
        <taxon>Dorylaimia</taxon>
        <taxon>Mermithida</taxon>
        <taxon>Mermithoidea</taxon>
        <taxon>Mermithidae</taxon>
        <taxon>Romanomermis</taxon>
    </lineage>
</organism>
<evidence type="ECO:0000313" key="3">
    <source>
        <dbReference type="WBParaSite" id="nRc.2.0.1.t07751-RA"/>
    </source>
</evidence>
<accession>A0A915I221</accession>
<evidence type="ECO:0000256" key="1">
    <source>
        <dbReference type="SAM" id="MobiDB-lite"/>
    </source>
</evidence>
<sequence>MLLQGQEWDILLHFLRSATLLVGYTILEDIVSIVNVRGCRKSIDGPDLSDTIRSSIKDGNLGRYYDLRVTAKKIMGSEITKSRKAGICLETLKFKGLSAEMYLADIGPHQTDFSLLHNRQSPIGLAMVKLMLKSQAKPSKDQKPEVAASQIQGAGPNGKTGVTLKVPKPQSQGQGQGSQELALSTQGKEILMGVAFKSW</sequence>
<evidence type="ECO:0000313" key="2">
    <source>
        <dbReference type="Proteomes" id="UP000887565"/>
    </source>
</evidence>
<reference evidence="3" key="1">
    <citation type="submission" date="2022-11" db="UniProtKB">
        <authorList>
            <consortium name="WormBaseParasite"/>
        </authorList>
    </citation>
    <scope>IDENTIFICATION</scope>
</reference>